<feature type="signal peptide" evidence="1">
    <location>
        <begin position="1"/>
        <end position="21"/>
    </location>
</feature>
<feature type="chain" id="PRO_5035302636" evidence="1">
    <location>
        <begin position="22"/>
        <end position="144"/>
    </location>
</feature>
<gene>
    <name evidence="2" type="ORF">GS601_08570</name>
</gene>
<reference evidence="2" key="1">
    <citation type="submission" date="2019-12" db="EMBL/GenBank/DDBJ databases">
        <title>High-Quality draft genome sequences of three cyanobacteria isolated from the limestone walls of the Old Cathedral of Coimbra.</title>
        <authorList>
            <person name="Tiago I."/>
            <person name="Soares F."/>
            <person name="Portugal A."/>
        </authorList>
    </citation>
    <scope>NUCLEOTIDE SEQUENCE</scope>
    <source>
        <strain evidence="2">A</strain>
    </source>
</reference>
<accession>A0A8J8CI34</accession>
<dbReference type="EMBL" id="WVIE01000008">
    <property type="protein sequence ID" value="NDJ17343.1"/>
    <property type="molecule type" value="Genomic_DNA"/>
</dbReference>
<name>A0A8J8CI34_9CYAN</name>
<evidence type="ECO:0000313" key="2">
    <source>
        <dbReference type="EMBL" id="NDJ17343.1"/>
    </source>
</evidence>
<sequence>MKRVLLAFFAALLVLCNFAIADGAQAQPWMGLAASANASVQDDLIEQLKTQVLPQIDDILTSEQQDELEAAVGEGKVSLRKAFKSLSLTPTQKTKLAVVFKSLPKKEIFTTMTPDQKKSFFAKKKELFTPTPKEIAEYKTPSGK</sequence>
<dbReference type="Proteomes" id="UP000646053">
    <property type="component" value="Unassembled WGS sequence"/>
</dbReference>
<organism evidence="2 3">
    <name type="scientific">Myxacorys almedinensis A</name>
    <dbReference type="NCBI Taxonomy" id="2690445"/>
    <lineage>
        <taxon>Bacteria</taxon>
        <taxon>Bacillati</taxon>
        <taxon>Cyanobacteriota</taxon>
        <taxon>Cyanophyceae</taxon>
        <taxon>Leptolyngbyales</taxon>
        <taxon>Leptolyngbyaceae</taxon>
        <taxon>Myxacorys</taxon>
        <taxon>Myxacorys almedinensis</taxon>
    </lineage>
</organism>
<protein>
    <submittedName>
        <fullName evidence="2">Uncharacterized protein</fullName>
    </submittedName>
</protein>
<keyword evidence="3" id="KW-1185">Reference proteome</keyword>
<evidence type="ECO:0000313" key="3">
    <source>
        <dbReference type="Proteomes" id="UP000646053"/>
    </source>
</evidence>
<comment type="caution">
    <text evidence="2">The sequence shown here is derived from an EMBL/GenBank/DDBJ whole genome shotgun (WGS) entry which is preliminary data.</text>
</comment>
<dbReference type="AlphaFoldDB" id="A0A8J8CI34"/>
<dbReference type="RefSeq" id="WP_162422866.1">
    <property type="nucleotide sequence ID" value="NZ_WVIE01000008.1"/>
</dbReference>
<proteinExistence type="predicted"/>
<evidence type="ECO:0000256" key="1">
    <source>
        <dbReference type="SAM" id="SignalP"/>
    </source>
</evidence>
<keyword evidence="1" id="KW-0732">Signal</keyword>